<sequence length="73" mass="8614">MKFDPKSISVSPPYILSQPCLQKYKRVIILDAVEGKKRERLHSSHQAFLLYIGPRTSSDQVYLYIKMQYCRCF</sequence>
<dbReference type="EMBL" id="JARAOO010000003">
    <property type="protein sequence ID" value="KAJ7976407.1"/>
    <property type="molecule type" value="Genomic_DNA"/>
</dbReference>
<accession>A0AAD7Q7P6</accession>
<protein>
    <submittedName>
        <fullName evidence="1">Uncharacterized protein</fullName>
    </submittedName>
</protein>
<dbReference type="AlphaFoldDB" id="A0AAD7Q7P6"/>
<dbReference type="KEGG" id="qsa:O6P43_006191"/>
<gene>
    <name evidence="1" type="ORF">O6P43_006191</name>
</gene>
<name>A0AAD7Q7P6_QUISA</name>
<keyword evidence="2" id="KW-1185">Reference proteome</keyword>
<evidence type="ECO:0000313" key="2">
    <source>
        <dbReference type="Proteomes" id="UP001163823"/>
    </source>
</evidence>
<comment type="caution">
    <text evidence="1">The sequence shown here is derived from an EMBL/GenBank/DDBJ whole genome shotgun (WGS) entry which is preliminary data.</text>
</comment>
<evidence type="ECO:0000313" key="1">
    <source>
        <dbReference type="EMBL" id="KAJ7976407.1"/>
    </source>
</evidence>
<reference evidence="1" key="1">
    <citation type="journal article" date="2023" name="Science">
        <title>Elucidation of the pathway for biosynthesis of saponin adjuvants from the soapbark tree.</title>
        <authorList>
            <person name="Reed J."/>
            <person name="Orme A."/>
            <person name="El-Demerdash A."/>
            <person name="Owen C."/>
            <person name="Martin L.B.B."/>
            <person name="Misra R.C."/>
            <person name="Kikuchi S."/>
            <person name="Rejzek M."/>
            <person name="Martin A.C."/>
            <person name="Harkess A."/>
            <person name="Leebens-Mack J."/>
            <person name="Louveau T."/>
            <person name="Stephenson M.J."/>
            <person name="Osbourn A."/>
        </authorList>
    </citation>
    <scope>NUCLEOTIDE SEQUENCE</scope>
    <source>
        <strain evidence="1">S10</strain>
    </source>
</reference>
<proteinExistence type="predicted"/>
<organism evidence="1 2">
    <name type="scientific">Quillaja saponaria</name>
    <name type="common">Soap bark tree</name>
    <dbReference type="NCBI Taxonomy" id="32244"/>
    <lineage>
        <taxon>Eukaryota</taxon>
        <taxon>Viridiplantae</taxon>
        <taxon>Streptophyta</taxon>
        <taxon>Embryophyta</taxon>
        <taxon>Tracheophyta</taxon>
        <taxon>Spermatophyta</taxon>
        <taxon>Magnoliopsida</taxon>
        <taxon>eudicotyledons</taxon>
        <taxon>Gunneridae</taxon>
        <taxon>Pentapetalae</taxon>
        <taxon>rosids</taxon>
        <taxon>fabids</taxon>
        <taxon>Fabales</taxon>
        <taxon>Quillajaceae</taxon>
        <taxon>Quillaja</taxon>
    </lineage>
</organism>
<dbReference type="Proteomes" id="UP001163823">
    <property type="component" value="Chromosome 3"/>
</dbReference>